<dbReference type="Gene3D" id="2.60.120.10">
    <property type="entry name" value="Jelly Rolls"/>
    <property type="match status" value="2"/>
</dbReference>
<feature type="binding site" evidence="2">
    <location>
        <position position="101"/>
    </location>
    <ligand>
        <name>Fe cation</name>
        <dbReference type="ChEBI" id="CHEBI:24875"/>
    </ligand>
</feature>
<dbReference type="InterPro" id="IPR003829">
    <property type="entry name" value="Pirin_N_dom"/>
</dbReference>
<evidence type="ECO:0000256" key="3">
    <source>
        <dbReference type="RuleBase" id="RU003457"/>
    </source>
</evidence>
<gene>
    <name evidence="6" type="ORF">ASILVAE211_01945</name>
</gene>
<dbReference type="PIRSF" id="PIRSF006232">
    <property type="entry name" value="Pirin"/>
    <property type="match status" value="1"/>
</dbReference>
<dbReference type="RefSeq" id="WP_227319590.1">
    <property type="nucleotide sequence ID" value="NZ_JAESVB010000001.1"/>
</dbReference>
<dbReference type="Pfam" id="PF02678">
    <property type="entry name" value="Pirin"/>
    <property type="match status" value="1"/>
</dbReference>
<comment type="cofactor">
    <cofactor evidence="2">
        <name>Fe cation</name>
        <dbReference type="ChEBI" id="CHEBI:24875"/>
    </cofactor>
    <text evidence="2">Binds 1 Fe cation per subunit.</text>
</comment>
<organism evidence="6 7">
    <name type="scientific">Acidisoma silvae</name>
    <dbReference type="NCBI Taxonomy" id="2802396"/>
    <lineage>
        <taxon>Bacteria</taxon>
        <taxon>Pseudomonadati</taxon>
        <taxon>Pseudomonadota</taxon>
        <taxon>Alphaproteobacteria</taxon>
        <taxon>Acetobacterales</taxon>
        <taxon>Acidocellaceae</taxon>
        <taxon>Acidisoma</taxon>
    </lineage>
</organism>
<dbReference type="Proteomes" id="UP000708298">
    <property type="component" value="Unassembled WGS sequence"/>
</dbReference>
<keyword evidence="7" id="KW-1185">Reference proteome</keyword>
<name>A0A963YN43_9PROT</name>
<keyword evidence="2" id="KW-0479">Metal-binding</keyword>
<dbReference type="InterPro" id="IPR041602">
    <property type="entry name" value="Quercetinase_C"/>
</dbReference>
<dbReference type="PANTHER" id="PTHR43212">
    <property type="entry name" value="QUERCETIN 2,3-DIOXYGENASE"/>
    <property type="match status" value="1"/>
</dbReference>
<feature type="binding site" evidence="2">
    <location>
        <position position="57"/>
    </location>
    <ligand>
        <name>Fe cation</name>
        <dbReference type="ChEBI" id="CHEBI:24875"/>
    </ligand>
</feature>
<feature type="domain" description="Pirin N-terminal" evidence="4">
    <location>
        <begin position="7"/>
        <end position="118"/>
    </location>
</feature>
<evidence type="ECO:0000259" key="4">
    <source>
        <dbReference type="Pfam" id="PF02678"/>
    </source>
</evidence>
<comment type="similarity">
    <text evidence="1 3">Belongs to the pirin family.</text>
</comment>
<accession>A0A963YN43</accession>
<evidence type="ECO:0000259" key="5">
    <source>
        <dbReference type="Pfam" id="PF17954"/>
    </source>
</evidence>
<reference evidence="6" key="2">
    <citation type="submission" date="2021-01" db="EMBL/GenBank/DDBJ databases">
        <authorList>
            <person name="Mieszkin S."/>
            <person name="Pouder E."/>
            <person name="Alain K."/>
        </authorList>
    </citation>
    <scope>NUCLEOTIDE SEQUENCE</scope>
    <source>
        <strain evidence="6">HW T2.11</strain>
    </source>
</reference>
<dbReference type="CDD" id="cd02910">
    <property type="entry name" value="cupin_Yhhw_N"/>
    <property type="match status" value="1"/>
</dbReference>
<evidence type="ECO:0000313" key="6">
    <source>
        <dbReference type="EMBL" id="MCB8873928.1"/>
    </source>
</evidence>
<dbReference type="InterPro" id="IPR014710">
    <property type="entry name" value="RmlC-like_jellyroll"/>
</dbReference>
<feature type="binding site" evidence="2">
    <location>
        <position position="59"/>
    </location>
    <ligand>
        <name>Fe cation</name>
        <dbReference type="ChEBI" id="CHEBI:24875"/>
    </ligand>
</feature>
<sequence>MIDMRPYRTLGGGHHGWLKSRHHFSFADYEEAERDCWGALRAWNDNEIAPGSGFPAHPHANVDIITYVRQGAIIHDDNLGNRVRMEAGSVQVLSAGSGIRHSEYNAEGVPAHLFQIWIKPEQSGGRPEWTGLRFPNIDRAGQFVVFASGCQQDRDAAPLRSGARVLGVTLSAGQSVEYRPDPNRHLYLVPASGSVLINGVHADARDGIAVSDEDSLILTALEDCDIVMVDAP</sequence>
<reference evidence="6" key="1">
    <citation type="journal article" date="2021" name="Microorganisms">
        <title>Acidisoma silvae sp. nov. and Acidisomacellulosilytica sp. nov., Two Acidophilic Bacteria Isolated from Decaying Wood, Hydrolyzing Cellulose and Producing Poly-3-hydroxybutyrate.</title>
        <authorList>
            <person name="Mieszkin S."/>
            <person name="Pouder E."/>
            <person name="Uroz S."/>
            <person name="Simon-Colin C."/>
            <person name="Alain K."/>
        </authorList>
    </citation>
    <scope>NUCLEOTIDE SEQUENCE</scope>
    <source>
        <strain evidence="6">HW T2.11</strain>
    </source>
</reference>
<dbReference type="InterPro" id="IPR011051">
    <property type="entry name" value="RmlC_Cupin_sf"/>
</dbReference>
<protein>
    <submittedName>
        <fullName evidence="6">Pirin family protein</fullName>
    </submittedName>
</protein>
<dbReference type="Pfam" id="PF17954">
    <property type="entry name" value="Pirin_C_2"/>
    <property type="match status" value="1"/>
</dbReference>
<evidence type="ECO:0000313" key="7">
    <source>
        <dbReference type="Proteomes" id="UP000708298"/>
    </source>
</evidence>
<proteinExistence type="inferred from homology"/>
<keyword evidence="2" id="KW-0408">Iron</keyword>
<dbReference type="AlphaFoldDB" id="A0A963YN43"/>
<feature type="domain" description="Quercetin 2,3-dioxygenase C-terminal cupin" evidence="5">
    <location>
        <begin position="152"/>
        <end position="230"/>
    </location>
</feature>
<comment type="caution">
    <text evidence="6">The sequence shown here is derived from an EMBL/GenBank/DDBJ whole genome shotgun (WGS) entry which is preliminary data.</text>
</comment>
<evidence type="ECO:0000256" key="1">
    <source>
        <dbReference type="ARBA" id="ARBA00008416"/>
    </source>
</evidence>
<dbReference type="EMBL" id="JAESVB010000001">
    <property type="protein sequence ID" value="MCB8873928.1"/>
    <property type="molecule type" value="Genomic_DNA"/>
</dbReference>
<feature type="binding site" evidence="2">
    <location>
        <position position="103"/>
    </location>
    <ligand>
        <name>Fe cation</name>
        <dbReference type="ChEBI" id="CHEBI:24875"/>
    </ligand>
</feature>
<dbReference type="GO" id="GO:0046872">
    <property type="term" value="F:metal ion binding"/>
    <property type="evidence" value="ECO:0007669"/>
    <property type="project" value="UniProtKB-KW"/>
</dbReference>
<dbReference type="InterPro" id="IPR012093">
    <property type="entry name" value="Pirin"/>
</dbReference>
<evidence type="ECO:0000256" key="2">
    <source>
        <dbReference type="PIRSR" id="PIRSR006232-1"/>
    </source>
</evidence>
<dbReference type="PANTHER" id="PTHR43212:SF3">
    <property type="entry name" value="QUERCETIN 2,3-DIOXYGENASE"/>
    <property type="match status" value="1"/>
</dbReference>
<dbReference type="SUPFAM" id="SSF51182">
    <property type="entry name" value="RmlC-like cupins"/>
    <property type="match status" value="1"/>
</dbReference>